<dbReference type="Proteomes" id="UP000222894">
    <property type="component" value="Genome"/>
</dbReference>
<evidence type="ECO:0000313" key="1">
    <source>
        <dbReference type="EMBL" id="APU00490.1"/>
    </source>
</evidence>
<protein>
    <submittedName>
        <fullName evidence="1">Uncharacterized protein</fullName>
    </submittedName>
</protein>
<dbReference type="EMBL" id="KY290948">
    <property type="protein sequence ID" value="APU00490.1"/>
    <property type="molecule type" value="Genomic_DNA"/>
</dbReference>
<reference evidence="1 2" key="1">
    <citation type="journal article" date="2017" name="Sci. Rep.">
        <title>Characterization and diversity of phages infecting Aeromonas salmonicida subsp. salmonicida.</title>
        <authorList>
            <person name="Vincent A.T."/>
            <person name="Paquet V.E."/>
            <person name="Bernatchez A."/>
            <person name="Tremblay D.M."/>
            <person name="Moineau S."/>
            <person name="Charette S.J."/>
        </authorList>
    </citation>
    <scope>NUCLEOTIDE SEQUENCE [LARGE SCALE GENOMIC DNA]</scope>
</reference>
<name>A0A219Y959_9CAUD</name>
<proteinExistence type="predicted"/>
<organism evidence="1 2">
    <name type="scientific">Aeromonas phage 44RR2.8t.2</name>
    <dbReference type="NCBI Taxonomy" id="1932900"/>
    <lineage>
        <taxon>Viruses</taxon>
        <taxon>Duplodnaviria</taxon>
        <taxon>Heunggongvirae</taxon>
        <taxon>Uroviricota</taxon>
        <taxon>Caudoviricetes</taxon>
        <taxon>Pantevenvirales</taxon>
        <taxon>Straboviridae</taxon>
        <taxon>Biquartavirus</taxon>
        <taxon>Biquartavirus 44RR2</taxon>
    </lineage>
</organism>
<sequence>MTPEAREFLAFCSLAFKLQPVEQGIYHRGFISYGSFFGSKREISTPVFCALARAVRKTKPGKVYIDDHHKIRAYIDVRWNLHIGVFADTKKVYSATISMAMQEQLAMRQQASGFRWIQRTKRGPKWISK</sequence>
<accession>A0A219Y959</accession>
<evidence type="ECO:0000313" key="2">
    <source>
        <dbReference type="Proteomes" id="UP000222894"/>
    </source>
</evidence>